<evidence type="ECO:0000256" key="1">
    <source>
        <dbReference type="ARBA" id="ARBA00022801"/>
    </source>
</evidence>
<dbReference type="EMBL" id="CAADRA010007330">
    <property type="protein sequence ID" value="VFU00398.1"/>
    <property type="molecule type" value="Genomic_DNA"/>
</dbReference>
<dbReference type="InterPro" id="IPR050300">
    <property type="entry name" value="GDXG_lipolytic_enzyme"/>
</dbReference>
<gene>
    <name evidence="4" type="primary">Aste57867_23753</name>
    <name evidence="3" type="ORF">As57867_023681</name>
    <name evidence="4" type="ORF">ASTE57867_23753</name>
</gene>
<dbReference type="Gene3D" id="3.40.50.1820">
    <property type="entry name" value="alpha/beta hydrolase"/>
    <property type="match status" value="1"/>
</dbReference>
<dbReference type="InterPro" id="IPR029058">
    <property type="entry name" value="AB_hydrolase_fold"/>
</dbReference>
<dbReference type="SUPFAM" id="SSF53474">
    <property type="entry name" value="alpha/beta-Hydrolases"/>
    <property type="match status" value="1"/>
</dbReference>
<evidence type="ECO:0000259" key="2">
    <source>
        <dbReference type="Pfam" id="PF20434"/>
    </source>
</evidence>
<dbReference type="PANTHER" id="PTHR48081">
    <property type="entry name" value="AB HYDROLASE SUPERFAMILY PROTEIN C4A8.06C"/>
    <property type="match status" value="1"/>
</dbReference>
<dbReference type="Proteomes" id="UP000332933">
    <property type="component" value="Unassembled WGS sequence"/>
</dbReference>
<evidence type="ECO:0000313" key="3">
    <source>
        <dbReference type="EMBL" id="KAF0684289.1"/>
    </source>
</evidence>
<proteinExistence type="predicted"/>
<name>A0A485LPB8_9STRA</name>
<dbReference type="Pfam" id="PF20434">
    <property type="entry name" value="BD-FAE"/>
    <property type="match status" value="1"/>
</dbReference>
<evidence type="ECO:0000313" key="4">
    <source>
        <dbReference type="EMBL" id="VFU00398.1"/>
    </source>
</evidence>
<dbReference type="AlphaFoldDB" id="A0A485LPB8"/>
<accession>A0A485LPB8</accession>
<evidence type="ECO:0000313" key="5">
    <source>
        <dbReference type="Proteomes" id="UP000332933"/>
    </source>
</evidence>
<dbReference type="PANTHER" id="PTHR48081:SF33">
    <property type="entry name" value="KYNURENINE FORMAMIDASE"/>
    <property type="match status" value="1"/>
</dbReference>
<protein>
    <submittedName>
        <fullName evidence="4">Aste57867_23753 protein</fullName>
    </submittedName>
</protein>
<dbReference type="InterPro" id="IPR049492">
    <property type="entry name" value="BD-FAE-like_dom"/>
</dbReference>
<reference evidence="4 5" key="1">
    <citation type="submission" date="2019-03" db="EMBL/GenBank/DDBJ databases">
        <authorList>
            <person name="Gaulin E."/>
            <person name="Dumas B."/>
        </authorList>
    </citation>
    <scope>NUCLEOTIDE SEQUENCE [LARGE SCALE GENOMIC DNA]</scope>
    <source>
        <strain evidence="4">CBS 568.67</strain>
    </source>
</reference>
<organism evidence="4 5">
    <name type="scientific">Aphanomyces stellatus</name>
    <dbReference type="NCBI Taxonomy" id="120398"/>
    <lineage>
        <taxon>Eukaryota</taxon>
        <taxon>Sar</taxon>
        <taxon>Stramenopiles</taxon>
        <taxon>Oomycota</taxon>
        <taxon>Saprolegniomycetes</taxon>
        <taxon>Saprolegniales</taxon>
        <taxon>Verrucalvaceae</taxon>
        <taxon>Aphanomyces</taxon>
    </lineage>
</organism>
<keyword evidence="1" id="KW-0378">Hydrolase</keyword>
<dbReference type="EMBL" id="VJMH01007304">
    <property type="protein sequence ID" value="KAF0684289.1"/>
    <property type="molecule type" value="Genomic_DNA"/>
</dbReference>
<feature type="domain" description="BD-FAE-like" evidence="2">
    <location>
        <begin position="114"/>
        <end position="327"/>
    </location>
</feature>
<dbReference type="GO" id="GO:0016787">
    <property type="term" value="F:hydrolase activity"/>
    <property type="evidence" value="ECO:0007669"/>
    <property type="project" value="UniProtKB-KW"/>
</dbReference>
<keyword evidence="5" id="KW-1185">Reference proteome</keyword>
<dbReference type="OrthoDB" id="6495301at2759"/>
<reference evidence="3" key="2">
    <citation type="submission" date="2019-06" db="EMBL/GenBank/DDBJ databases">
        <title>Genomics analysis of Aphanomyces spp. identifies a new class of oomycete effector associated with host adaptation.</title>
        <authorList>
            <person name="Gaulin E."/>
        </authorList>
    </citation>
    <scope>NUCLEOTIDE SEQUENCE</scope>
    <source>
        <strain evidence="3">CBS 578.67</strain>
    </source>
</reference>
<sequence>MIAAHPTDLKRRLQLALTSNPTYKVLFALYAYTASQQLLQWYRSFVLLRRTFPHQSFLKTFQSALVYSTIIFLGDTTNLLIAFAAPKLALTTLGAALRFSKRDFRYGPHARNVLDLYGVSSSTLPPHRPVVIFIHGGAWALSSKFHYAAVGESLARRDVVTVVPSYRTFPHGDVHDMQDDLRAIVQWTVANIATYGGDPARIFLCGHSSGAHLCALLLVQSAIRDTKAHTPNEEVHHIRAFVGLSGPYDMSDHFDFESNRDIIPFVRAHGISPLHPSMHGQRKFQAHSPSGLVRYQRDLAPMLPPIYLIHGTDDAVVPPTSTLKFADYLNEIGANVTVVEFPADHMEPLLALMDACPRLNDDIMQAFLQVVSPMAADAMLPPSKL</sequence>